<feature type="compositionally biased region" description="Low complexity" evidence="1">
    <location>
        <begin position="49"/>
        <end position="83"/>
    </location>
</feature>
<feature type="compositionally biased region" description="Basic and acidic residues" evidence="1">
    <location>
        <begin position="188"/>
        <end position="197"/>
    </location>
</feature>
<feature type="compositionally biased region" description="Basic and acidic residues" evidence="1">
    <location>
        <begin position="139"/>
        <end position="179"/>
    </location>
</feature>
<feature type="compositionally biased region" description="Low complexity" evidence="1">
    <location>
        <begin position="424"/>
        <end position="433"/>
    </location>
</feature>
<feature type="compositionally biased region" description="Low complexity" evidence="1">
    <location>
        <begin position="198"/>
        <end position="207"/>
    </location>
</feature>
<keyword evidence="3" id="KW-1185">Reference proteome</keyword>
<feature type="compositionally biased region" description="Basic and acidic residues" evidence="1">
    <location>
        <begin position="213"/>
        <end position="231"/>
    </location>
</feature>
<sequence>MTTFEERRPISIEQHKVQQREKLNAVFGDFNHFSELISKKNICGLQFAPSSPRRAAVASPPQPSKSQESTVLSSVSASSSTAPKPEESMTTEELLQSMQSILEPVKEPVAGPLKPREAHSSRGNPSTTHRSNGTSSGSSRRDREKERDRDRDREHRDRDARDSRDSRDRRRDSERDRRSSKTHHERRSHRDRDEHRCSSVASTSAAAPPGRSSNERDEERPSVSEPSKHIDSLFGSSSATKRAHRASKSPQEDLFGDEEVKRKRKKVSEEAKWKETPAGNDDVQSPDSGIGAERGSSEEASEKPQEKAPEKVPEKSAAERPAEKAEDAVEDDIDMPIDDILKMMTSLVSPQDIIPKLPYKTLADLQNAIRPPPPVLQPMRPLPQATNRATSPMSPPKRPLAAVSPMRPLRTQEPVKTPSPPTPQASSPYSSTPKTKISLNLAMLPSDAVRRLKKEHARLTGGRHSRGPNSPELERPLPRSKRPSGERERGERSRLEGASWSPRMRQRSRTPEREPPKKKSPPKPSSNRLEVPLCASMPPSKPPSKPPSRNEDRTPSPTSGRKRRRPRMEKIFGVGCCAPKHVPVEPALPDIDVPRDPVRAQEFIQSVAKDIKHQGDQVEHSKHKLKKLFLYIEAAITFIYATAYMDPTDQAPLYNQIAQTVTFLKQIQKQCVRSQFVTEQEKHFMTRIQLLVRLCQSCLAFHLYDSMTDSHSKRFEMIQKMDSKRTMITPELRDLASSSSVSNESINVNAQLYTLQVTQLKFCTHLYWSHKMWKDLQISMSPADIFFKKELDRVCDPIFPGASLRSMAEYFFTALSWLRDEYREGCVYSTS</sequence>
<feature type="compositionally biased region" description="Basic and acidic residues" evidence="1">
    <location>
        <begin position="295"/>
        <end position="327"/>
    </location>
</feature>
<feature type="region of interest" description="Disordered" evidence="1">
    <location>
        <begin position="49"/>
        <end position="333"/>
    </location>
</feature>
<dbReference type="Proteomes" id="UP001175271">
    <property type="component" value="Unassembled WGS sequence"/>
</dbReference>
<evidence type="ECO:0000313" key="2">
    <source>
        <dbReference type="EMBL" id="KAK0418244.1"/>
    </source>
</evidence>
<comment type="caution">
    <text evidence="2">The sequence shown here is derived from an EMBL/GenBank/DDBJ whole genome shotgun (WGS) entry which is preliminary data.</text>
</comment>
<evidence type="ECO:0008006" key="4">
    <source>
        <dbReference type="Google" id="ProtNLM"/>
    </source>
</evidence>
<evidence type="ECO:0000256" key="1">
    <source>
        <dbReference type="SAM" id="MobiDB-lite"/>
    </source>
</evidence>
<accession>A0AA39I7M8</accession>
<dbReference type="EMBL" id="JAUCMV010000002">
    <property type="protein sequence ID" value="KAK0418244.1"/>
    <property type="molecule type" value="Genomic_DNA"/>
</dbReference>
<evidence type="ECO:0000313" key="3">
    <source>
        <dbReference type="Proteomes" id="UP001175271"/>
    </source>
</evidence>
<reference evidence="2" key="1">
    <citation type="submission" date="2023-06" db="EMBL/GenBank/DDBJ databases">
        <title>Genomic analysis of the entomopathogenic nematode Steinernema hermaphroditum.</title>
        <authorList>
            <person name="Schwarz E.M."/>
            <person name="Heppert J.K."/>
            <person name="Baniya A."/>
            <person name="Schwartz H.T."/>
            <person name="Tan C.-H."/>
            <person name="Antoshechkin I."/>
            <person name="Sternberg P.W."/>
            <person name="Goodrich-Blair H."/>
            <person name="Dillman A.R."/>
        </authorList>
    </citation>
    <scope>NUCLEOTIDE SEQUENCE</scope>
    <source>
        <strain evidence="2">PS9179</strain>
        <tissue evidence="2">Whole animal</tissue>
    </source>
</reference>
<protein>
    <recommendedName>
        <fullName evidence="4">AF4/FMR2 C-terminal homology domain-containing protein</fullName>
    </recommendedName>
</protein>
<gene>
    <name evidence="2" type="ORF">QR680_013454</name>
</gene>
<feature type="compositionally biased region" description="Polar residues" evidence="1">
    <location>
        <begin position="91"/>
        <end position="100"/>
    </location>
</feature>
<name>A0AA39I7M8_9BILA</name>
<proteinExistence type="predicted"/>
<feature type="compositionally biased region" description="Basic residues" evidence="1">
    <location>
        <begin position="451"/>
        <end position="466"/>
    </location>
</feature>
<feature type="compositionally biased region" description="Low complexity" evidence="1">
    <location>
        <begin position="126"/>
        <end position="138"/>
    </location>
</feature>
<dbReference type="AlphaFoldDB" id="A0AA39I7M8"/>
<feature type="region of interest" description="Disordered" evidence="1">
    <location>
        <begin position="368"/>
        <end position="568"/>
    </location>
</feature>
<feature type="compositionally biased region" description="Basic and acidic residues" evidence="1">
    <location>
        <begin position="472"/>
        <end position="495"/>
    </location>
</feature>
<organism evidence="2 3">
    <name type="scientific">Steinernema hermaphroditum</name>
    <dbReference type="NCBI Taxonomy" id="289476"/>
    <lineage>
        <taxon>Eukaryota</taxon>
        <taxon>Metazoa</taxon>
        <taxon>Ecdysozoa</taxon>
        <taxon>Nematoda</taxon>
        <taxon>Chromadorea</taxon>
        <taxon>Rhabditida</taxon>
        <taxon>Tylenchina</taxon>
        <taxon>Panagrolaimomorpha</taxon>
        <taxon>Strongyloidoidea</taxon>
        <taxon>Steinernematidae</taxon>
        <taxon>Steinernema</taxon>
    </lineage>
</organism>